<proteinExistence type="predicted"/>
<dbReference type="Proteomes" id="UP001497700">
    <property type="component" value="Unassembled WGS sequence"/>
</dbReference>
<keyword evidence="2" id="KW-1185">Reference proteome</keyword>
<gene>
    <name evidence="1" type="ORF">F4820DRAFT_202233</name>
</gene>
<protein>
    <submittedName>
        <fullName evidence="1">Uncharacterized protein</fullName>
    </submittedName>
</protein>
<dbReference type="EMBL" id="MU393447">
    <property type="protein sequence ID" value="KAI4867431.1"/>
    <property type="molecule type" value="Genomic_DNA"/>
</dbReference>
<organism evidence="1 2">
    <name type="scientific">Hypoxylon rubiginosum</name>
    <dbReference type="NCBI Taxonomy" id="110542"/>
    <lineage>
        <taxon>Eukaryota</taxon>
        <taxon>Fungi</taxon>
        <taxon>Dikarya</taxon>
        <taxon>Ascomycota</taxon>
        <taxon>Pezizomycotina</taxon>
        <taxon>Sordariomycetes</taxon>
        <taxon>Xylariomycetidae</taxon>
        <taxon>Xylariales</taxon>
        <taxon>Hypoxylaceae</taxon>
        <taxon>Hypoxylon</taxon>
    </lineage>
</organism>
<accession>A0ACB9Z7W3</accession>
<evidence type="ECO:0000313" key="1">
    <source>
        <dbReference type="EMBL" id="KAI4867431.1"/>
    </source>
</evidence>
<evidence type="ECO:0000313" key="2">
    <source>
        <dbReference type="Proteomes" id="UP001497700"/>
    </source>
</evidence>
<reference evidence="1 2" key="1">
    <citation type="journal article" date="2022" name="New Phytol.">
        <title>Ecological generalism drives hyperdiversity of secondary metabolite gene clusters in xylarialean endophytes.</title>
        <authorList>
            <person name="Franco M.E.E."/>
            <person name="Wisecaver J.H."/>
            <person name="Arnold A.E."/>
            <person name="Ju Y.M."/>
            <person name="Slot J.C."/>
            <person name="Ahrendt S."/>
            <person name="Moore L.P."/>
            <person name="Eastman K.E."/>
            <person name="Scott K."/>
            <person name="Konkel Z."/>
            <person name="Mondo S.J."/>
            <person name="Kuo A."/>
            <person name="Hayes R.D."/>
            <person name="Haridas S."/>
            <person name="Andreopoulos B."/>
            <person name="Riley R."/>
            <person name="LaButti K."/>
            <person name="Pangilinan J."/>
            <person name="Lipzen A."/>
            <person name="Amirebrahimi M."/>
            <person name="Yan J."/>
            <person name="Adam C."/>
            <person name="Keymanesh K."/>
            <person name="Ng V."/>
            <person name="Louie K."/>
            <person name="Northen T."/>
            <person name="Drula E."/>
            <person name="Henrissat B."/>
            <person name="Hsieh H.M."/>
            <person name="Youens-Clark K."/>
            <person name="Lutzoni F."/>
            <person name="Miadlikowska J."/>
            <person name="Eastwood D.C."/>
            <person name="Hamelin R.C."/>
            <person name="Grigoriev I.V."/>
            <person name="U'Ren J.M."/>
        </authorList>
    </citation>
    <scope>NUCLEOTIDE SEQUENCE [LARGE SCALE GENOMIC DNA]</scope>
    <source>
        <strain evidence="1 2">CBS 119005</strain>
    </source>
</reference>
<name>A0ACB9Z7W3_9PEZI</name>
<sequence>MSQKLASTRRSSHSSSRRSSRHQSTNTSRQKHTSTTSGKRSRPADGATTRDDRLWPRDKRYLAVRFLDGSSDERQLVESLVVNHYHAIAMRIRFRFLKFSDATSPSDIRITFTTSGCSSSYLGRDNEKIAKNSHTMKLNMNQTSRSKVQADVLHEFGHALGLIHEPKHPGCKLNFNRTALKNRYGYDDKFINKNYGVGSVIGARTTRYDIYSIMHYPVEQGDTVSLVTRIPLNTVLSDGDKQLLMSLYPDDPEPKPKPKPRVSVPVTVVRPKTTSTTSATTTLIETPRPKTKKQSQPVYLSGSGNSVVEGGYIVISGSGNVVINGDSEVVMSGSGNVILNGNGTVRKSGCGCLIVNGDCVLEASGSGTVRVRGSGTAKVFGSGSVRFLGKCSGTVSGSGTLK</sequence>
<comment type="caution">
    <text evidence="1">The sequence shown here is derived from an EMBL/GenBank/DDBJ whole genome shotgun (WGS) entry which is preliminary data.</text>
</comment>